<comment type="subcellular location">
    <subcellularLocation>
        <location evidence="1">Membrane</location>
        <topology evidence="1">Multi-pass membrane protein</topology>
    </subcellularLocation>
</comment>
<dbReference type="KEGG" id="pda:103717421"/>
<dbReference type="AlphaFoldDB" id="A0A8B7MW61"/>
<dbReference type="InterPro" id="IPR018108">
    <property type="entry name" value="MCP_transmembrane"/>
</dbReference>
<name>A0A8B7MW61_PHODC</name>
<dbReference type="InterPro" id="IPR023395">
    <property type="entry name" value="MCP_dom_sf"/>
</dbReference>
<dbReference type="Pfam" id="PF00153">
    <property type="entry name" value="Mito_carr"/>
    <property type="match status" value="1"/>
</dbReference>
<dbReference type="RefSeq" id="XP_038979638.1">
    <property type="nucleotide sequence ID" value="XM_039123710.1"/>
</dbReference>
<sequence length="332" mass="36689">MTSQCWPSKSNRSSTRYWWVPMEVQSLEPNTFFLKEDVSISRAKSNAQSETKAPSNRVGDSHLPVDSYGIDKVASQKVSNDLAHPYESTTRKKVLTDPLAMDRMEQMTTAPLPKEILLLTYLLIGVKEVQLIAHLDSANKKQTLYVQTLNPQAKFLLPRIDCNVHDNSTKLHDKLVHEQEPSLKHWLSIQNKIQNVCSNNRHAIAGALAGALVSLCLHPVDTVKTIIQANGMGQKSTYLIVRRIISEKGTLGLYCGIASNIASSAPISAIYTFTYESVKGALLPLLPKEYHSLAHCITGGCSSIATSFVSTPSERIKQQMQVVCSIRTVGML</sequence>
<reference evidence="10" key="1">
    <citation type="journal article" date="2019" name="Nat. Commun.">
        <title>Genome-wide association mapping of date palm fruit traits.</title>
        <authorList>
            <person name="Hazzouri K.M."/>
            <person name="Gros-Balthazard M."/>
            <person name="Flowers J.M."/>
            <person name="Copetti D."/>
            <person name="Lemansour A."/>
            <person name="Lebrun M."/>
            <person name="Masmoudi K."/>
            <person name="Ferrand S."/>
            <person name="Dhar M.I."/>
            <person name="Fresquez Z.A."/>
            <person name="Rosas U."/>
            <person name="Zhang J."/>
            <person name="Talag J."/>
            <person name="Lee S."/>
            <person name="Kudrna D."/>
            <person name="Powell R.F."/>
            <person name="Leitch I.J."/>
            <person name="Krueger R.R."/>
            <person name="Wing R.A."/>
            <person name="Amiri K.M.A."/>
            <person name="Purugganan M.D."/>
        </authorList>
    </citation>
    <scope>NUCLEOTIDE SEQUENCE [LARGE SCALE GENOMIC DNA]</scope>
    <source>
        <strain evidence="10">cv. Khalas</strain>
    </source>
</reference>
<evidence type="ECO:0000256" key="1">
    <source>
        <dbReference type="ARBA" id="ARBA00004141"/>
    </source>
</evidence>
<feature type="repeat" description="Solcar" evidence="8">
    <location>
        <begin position="197"/>
        <end position="281"/>
    </location>
</feature>
<proteinExistence type="inferred from homology"/>
<keyword evidence="5" id="KW-0677">Repeat</keyword>
<organism evidence="10 11">
    <name type="scientific">Phoenix dactylifera</name>
    <name type="common">Date palm</name>
    <dbReference type="NCBI Taxonomy" id="42345"/>
    <lineage>
        <taxon>Eukaryota</taxon>
        <taxon>Viridiplantae</taxon>
        <taxon>Streptophyta</taxon>
        <taxon>Embryophyta</taxon>
        <taxon>Tracheophyta</taxon>
        <taxon>Spermatophyta</taxon>
        <taxon>Magnoliopsida</taxon>
        <taxon>Liliopsida</taxon>
        <taxon>Arecaceae</taxon>
        <taxon>Coryphoideae</taxon>
        <taxon>Phoeniceae</taxon>
        <taxon>Phoenix</taxon>
    </lineage>
</organism>
<evidence type="ECO:0000256" key="9">
    <source>
        <dbReference type="RuleBase" id="RU000488"/>
    </source>
</evidence>
<evidence type="ECO:0000256" key="6">
    <source>
        <dbReference type="ARBA" id="ARBA00022989"/>
    </source>
</evidence>
<dbReference type="SUPFAM" id="SSF103506">
    <property type="entry name" value="Mitochondrial carrier"/>
    <property type="match status" value="1"/>
</dbReference>
<keyword evidence="3 9" id="KW-0813">Transport</keyword>
<reference evidence="11 12" key="2">
    <citation type="submission" date="2025-04" db="UniProtKB">
        <authorList>
            <consortium name="RefSeq"/>
        </authorList>
    </citation>
    <scope>IDENTIFICATION</scope>
    <source>
        <tissue evidence="11 12">Young leaves</tissue>
    </source>
</reference>
<evidence type="ECO:0000256" key="7">
    <source>
        <dbReference type="ARBA" id="ARBA00023136"/>
    </source>
</evidence>
<dbReference type="FunFam" id="1.50.40.10:FF:000162">
    <property type="entry name" value="Mitochondrial substrate carrier protein-like"/>
    <property type="match status" value="1"/>
</dbReference>
<evidence type="ECO:0000313" key="11">
    <source>
        <dbReference type="RefSeq" id="XP_017700745.1"/>
    </source>
</evidence>
<dbReference type="Gene3D" id="1.50.40.10">
    <property type="entry name" value="Mitochondrial carrier domain"/>
    <property type="match status" value="1"/>
</dbReference>
<dbReference type="GeneID" id="103717421"/>
<evidence type="ECO:0000256" key="8">
    <source>
        <dbReference type="PROSITE-ProRule" id="PRU00282"/>
    </source>
</evidence>
<dbReference type="Proteomes" id="UP000228380">
    <property type="component" value="Chromosome 2"/>
</dbReference>
<protein>
    <submittedName>
        <fullName evidence="11 12">Uncharacterized protein LOC103717421 isoform X1</fullName>
    </submittedName>
</protein>
<keyword evidence="6" id="KW-1133">Transmembrane helix</keyword>
<evidence type="ECO:0000256" key="2">
    <source>
        <dbReference type="ARBA" id="ARBA00006375"/>
    </source>
</evidence>
<evidence type="ECO:0000256" key="4">
    <source>
        <dbReference type="ARBA" id="ARBA00022692"/>
    </source>
</evidence>
<evidence type="ECO:0000256" key="5">
    <source>
        <dbReference type="ARBA" id="ARBA00022737"/>
    </source>
</evidence>
<dbReference type="GO" id="GO:0016020">
    <property type="term" value="C:membrane"/>
    <property type="evidence" value="ECO:0007669"/>
    <property type="project" value="UniProtKB-SubCell"/>
</dbReference>
<keyword evidence="7 8" id="KW-0472">Membrane</keyword>
<evidence type="ECO:0000313" key="10">
    <source>
        <dbReference type="Proteomes" id="UP000228380"/>
    </source>
</evidence>
<gene>
    <name evidence="11 12" type="primary">LOC103717421</name>
</gene>
<comment type="similarity">
    <text evidence="2 9">Belongs to the mitochondrial carrier (TC 2.A.29) family.</text>
</comment>
<dbReference type="PROSITE" id="PS50920">
    <property type="entry name" value="SOLCAR"/>
    <property type="match status" value="1"/>
</dbReference>
<accession>A0A8B7MW61</accession>
<keyword evidence="10" id="KW-1185">Reference proteome</keyword>
<dbReference type="RefSeq" id="XP_017700745.1">
    <property type="nucleotide sequence ID" value="XM_017845256.3"/>
</dbReference>
<evidence type="ECO:0000313" key="12">
    <source>
        <dbReference type="RefSeq" id="XP_038979638.1"/>
    </source>
</evidence>
<evidence type="ECO:0000256" key="3">
    <source>
        <dbReference type="ARBA" id="ARBA00022448"/>
    </source>
</evidence>
<keyword evidence="4 8" id="KW-0812">Transmembrane</keyword>
<dbReference type="PANTHER" id="PTHR45667">
    <property type="entry name" value="S-ADENOSYLMETHIONINE MITOCHONDRIAL CARRIER PROTEIN"/>
    <property type="match status" value="1"/>
</dbReference>